<dbReference type="SUPFAM" id="SSF64518">
    <property type="entry name" value="Phase 1 flagellin"/>
    <property type="match status" value="1"/>
</dbReference>
<dbReference type="InterPro" id="IPR046358">
    <property type="entry name" value="Flagellin_C"/>
</dbReference>
<evidence type="ECO:0000313" key="3">
    <source>
        <dbReference type="EMBL" id="MPM27922.1"/>
    </source>
</evidence>
<dbReference type="PANTHER" id="PTHR42792:SF1">
    <property type="entry name" value="FLAGELLAR HOOK-ASSOCIATED PROTEIN 3"/>
    <property type="match status" value="1"/>
</dbReference>
<dbReference type="EMBL" id="VSSQ01005118">
    <property type="protein sequence ID" value="MPM27922.1"/>
    <property type="molecule type" value="Genomic_DNA"/>
</dbReference>
<keyword evidence="1" id="KW-0975">Bacterial flagellum</keyword>
<proteinExistence type="predicted"/>
<evidence type="ECO:0000256" key="1">
    <source>
        <dbReference type="ARBA" id="ARBA00023143"/>
    </source>
</evidence>
<feature type="domain" description="Flagellin C-terminal" evidence="2">
    <location>
        <begin position="180"/>
        <end position="260"/>
    </location>
</feature>
<sequence>MKIRRSLSRIEDYKSNIKEFEAVSTERESGASELSDILTDVSSLVQQGKTGTYSASDRESIATALRSYQETVFDIGNSTYCGKYVFGGTDEYTKPFTLDASGNLLYRGADVDTGTFAAETRSMDISEGTTVNTAYSGVSLLGSGTDGSGLPNNVYSLIGEIATAMENNDMTNMDAYAAKVSTQQEAVTVQHAEIGAQCQFIEFFSDRLTATKTNLTERQTGLEGIDSAEAILNYNLASSAYDATLAMGAKIIPQTLLNYLS</sequence>
<dbReference type="PANTHER" id="PTHR42792">
    <property type="entry name" value="FLAGELLIN"/>
    <property type="match status" value="1"/>
</dbReference>
<protein>
    <recommendedName>
        <fullName evidence="2">Flagellin C-terminal domain-containing protein</fullName>
    </recommendedName>
</protein>
<comment type="caution">
    <text evidence="3">The sequence shown here is derived from an EMBL/GenBank/DDBJ whole genome shotgun (WGS) entry which is preliminary data.</text>
</comment>
<dbReference type="AlphaFoldDB" id="A0A644YH30"/>
<reference evidence="3" key="1">
    <citation type="submission" date="2019-08" db="EMBL/GenBank/DDBJ databases">
        <authorList>
            <person name="Kucharzyk K."/>
            <person name="Murdoch R.W."/>
            <person name="Higgins S."/>
            <person name="Loffler F."/>
        </authorList>
    </citation>
    <scope>NUCLEOTIDE SEQUENCE</scope>
</reference>
<organism evidence="3">
    <name type="scientific">bioreactor metagenome</name>
    <dbReference type="NCBI Taxonomy" id="1076179"/>
    <lineage>
        <taxon>unclassified sequences</taxon>
        <taxon>metagenomes</taxon>
        <taxon>ecological metagenomes</taxon>
    </lineage>
</organism>
<gene>
    <name evidence="3" type="ORF">SDC9_74438</name>
</gene>
<dbReference type="InterPro" id="IPR001492">
    <property type="entry name" value="Flagellin"/>
</dbReference>
<name>A0A644YH30_9ZZZZ</name>
<dbReference type="Pfam" id="PF00700">
    <property type="entry name" value="Flagellin_C"/>
    <property type="match status" value="1"/>
</dbReference>
<evidence type="ECO:0000259" key="2">
    <source>
        <dbReference type="Pfam" id="PF00700"/>
    </source>
</evidence>
<dbReference type="GO" id="GO:0009288">
    <property type="term" value="C:bacterial-type flagellum"/>
    <property type="evidence" value="ECO:0007669"/>
    <property type="project" value="InterPro"/>
</dbReference>
<accession>A0A644YH30</accession>
<dbReference type="GO" id="GO:0005198">
    <property type="term" value="F:structural molecule activity"/>
    <property type="evidence" value="ECO:0007669"/>
    <property type="project" value="InterPro"/>
</dbReference>
<dbReference type="Gene3D" id="1.20.1330.10">
    <property type="entry name" value="f41 fragment of flagellin, N-terminal domain"/>
    <property type="match status" value="1"/>
</dbReference>